<keyword evidence="4" id="KW-0862">Zinc</keyword>
<dbReference type="PANTHER" id="PTHR46477">
    <property type="entry name" value="CYSTEINE/HISTIDINE-RICH C1 DOMAIN FAMILY PROTEIN"/>
    <property type="match status" value="1"/>
</dbReference>
<dbReference type="InterPro" id="IPR004146">
    <property type="entry name" value="DC1"/>
</dbReference>
<dbReference type="GeneID" id="123042300"/>
<dbReference type="OrthoDB" id="664025at2759"/>
<sequence length="265" mass="29264">MTLISTGGPPHAPSSEISHRAHPGHKLMLVPTGQAVFKCDGCHEHGTGGDRYTCLQPSCDFDLHKDCALAQPTFKHQLLPDSTFELSFEPPRAKHRQLCSACGDYVKGLHYHCYSKDLYLHPCCAKLPLEIRLGDELKFELRPEVSHCCTKCRKGGGVRDFWFYRSTCKTVYLHVRCVIEDVLLPSSSSSTESDVDGNGRLARYFRESTSRKQGSGKAGRNSDPIFEIIKALASIIIAVLTGNPVPLIPAVIDLGSNVIKSLKNR</sequence>
<keyword evidence="3" id="KW-0863">Zinc-finger</keyword>
<evidence type="ECO:0000256" key="4">
    <source>
        <dbReference type="ARBA" id="ARBA00022833"/>
    </source>
</evidence>
<evidence type="ECO:0000313" key="7">
    <source>
        <dbReference type="EnsemblPlants" id="TraesCS2B02G521300.1.cds1"/>
    </source>
</evidence>
<keyword evidence="8" id="KW-1185">Reference proteome</keyword>
<gene>
    <name evidence="7" type="primary">LOC123042300</name>
</gene>
<dbReference type="InterPro" id="IPR043145">
    <property type="entry name" value="Znf_ZZ_sf"/>
</dbReference>
<evidence type="ECO:0000256" key="2">
    <source>
        <dbReference type="ARBA" id="ARBA00022737"/>
    </source>
</evidence>
<evidence type="ECO:0000256" key="5">
    <source>
        <dbReference type="SAM" id="MobiDB-lite"/>
    </source>
</evidence>
<dbReference type="RefSeq" id="XP_044320715.1">
    <property type="nucleotide sequence ID" value="XM_044464780.1"/>
</dbReference>
<evidence type="ECO:0000256" key="3">
    <source>
        <dbReference type="ARBA" id="ARBA00022771"/>
    </source>
</evidence>
<organism evidence="7">
    <name type="scientific">Triticum aestivum</name>
    <name type="common">Wheat</name>
    <dbReference type="NCBI Taxonomy" id="4565"/>
    <lineage>
        <taxon>Eukaryota</taxon>
        <taxon>Viridiplantae</taxon>
        <taxon>Streptophyta</taxon>
        <taxon>Embryophyta</taxon>
        <taxon>Tracheophyta</taxon>
        <taxon>Spermatophyta</taxon>
        <taxon>Magnoliopsida</taxon>
        <taxon>Liliopsida</taxon>
        <taxon>Poales</taxon>
        <taxon>Poaceae</taxon>
        <taxon>BOP clade</taxon>
        <taxon>Pooideae</taxon>
        <taxon>Triticodae</taxon>
        <taxon>Triticeae</taxon>
        <taxon>Triticinae</taxon>
        <taxon>Triticum</taxon>
    </lineage>
</organism>
<dbReference type="GO" id="GO:0008270">
    <property type="term" value="F:zinc ion binding"/>
    <property type="evidence" value="ECO:0007669"/>
    <property type="project" value="UniProtKB-KW"/>
</dbReference>
<proteinExistence type="predicted"/>
<dbReference type="Gramene" id="TraesARI2B03G01056400.1">
    <property type="protein sequence ID" value="TraesARI2B03G01056400.1.CDS1"/>
    <property type="gene ID" value="TraesARI2B03G01056400"/>
</dbReference>
<dbReference type="AlphaFoldDB" id="A0A3B6CE53"/>
<keyword evidence="1" id="KW-0479">Metal-binding</keyword>
<dbReference type="OMA" id="MERRVCK"/>
<accession>A0A3B6CE53</accession>
<dbReference type="Gramene" id="TraesLDM2B03G01041350.1">
    <property type="protein sequence ID" value="TraesLDM2B03G01041350.1.CDS1"/>
    <property type="gene ID" value="TraesLDM2B03G01041350"/>
</dbReference>
<evidence type="ECO:0000313" key="8">
    <source>
        <dbReference type="Proteomes" id="UP000019116"/>
    </source>
</evidence>
<dbReference type="EnsemblPlants" id="TraesCS2B02G521300.1">
    <property type="protein sequence ID" value="TraesCS2B02G521300.1.cds1"/>
    <property type="gene ID" value="TraesCS2B02G521300"/>
</dbReference>
<keyword evidence="2" id="KW-0677">Repeat</keyword>
<feature type="domain" description="DC1" evidence="6">
    <location>
        <begin position="22"/>
        <end position="68"/>
    </location>
</feature>
<dbReference type="Pfam" id="PF03107">
    <property type="entry name" value="C1_2"/>
    <property type="match status" value="1"/>
</dbReference>
<evidence type="ECO:0000259" key="6">
    <source>
        <dbReference type="Pfam" id="PF03107"/>
    </source>
</evidence>
<reference evidence="7" key="2">
    <citation type="submission" date="2018-10" db="UniProtKB">
        <authorList>
            <consortium name="EnsemblPlants"/>
        </authorList>
    </citation>
    <scope>IDENTIFICATION</scope>
</reference>
<dbReference type="Gramene" id="TraesCS2B03G1307400.1">
    <property type="protein sequence ID" value="TraesCS2B03G1307400.1.CDS1"/>
    <property type="gene ID" value="TraesCS2B03G1307400"/>
</dbReference>
<dbReference type="PANTHER" id="PTHR46477:SF10">
    <property type="entry name" value="DC1 DOMAIN-CONTAINING PROTEIN"/>
    <property type="match status" value="1"/>
</dbReference>
<dbReference type="Proteomes" id="UP000019116">
    <property type="component" value="Chromosome 2B"/>
</dbReference>
<feature type="region of interest" description="Disordered" evidence="5">
    <location>
        <begin position="1"/>
        <end position="21"/>
    </location>
</feature>
<evidence type="ECO:0000256" key="1">
    <source>
        <dbReference type="ARBA" id="ARBA00022723"/>
    </source>
</evidence>
<name>A0A3B6CE53_WHEAT</name>
<dbReference type="Gramene" id="TraesCS2B02G521300.1">
    <property type="protein sequence ID" value="TraesCS2B02G521300.1.cds1"/>
    <property type="gene ID" value="TraesCS2B02G521300"/>
</dbReference>
<reference evidence="7" key="1">
    <citation type="submission" date="2018-08" db="EMBL/GenBank/DDBJ databases">
        <authorList>
            <person name="Rossello M."/>
        </authorList>
    </citation>
    <scope>NUCLEOTIDE SEQUENCE [LARGE SCALE GENOMIC DNA]</scope>
    <source>
        <strain evidence="7">cv. Chinese Spring</strain>
    </source>
</reference>
<dbReference type="SUPFAM" id="SSF57889">
    <property type="entry name" value="Cysteine-rich domain"/>
    <property type="match status" value="2"/>
</dbReference>
<dbReference type="Gramene" id="TraesWEE_scaffold_025423_01G000100.1">
    <property type="protein sequence ID" value="TraesWEE_scaffold_025423_01G000100.1"/>
    <property type="gene ID" value="TraesWEE_scaffold_025423_01G000100"/>
</dbReference>
<dbReference type="InterPro" id="IPR046349">
    <property type="entry name" value="C1-like_sf"/>
</dbReference>
<dbReference type="Gene3D" id="3.30.60.90">
    <property type="match status" value="1"/>
</dbReference>
<protein>
    <recommendedName>
        <fullName evidence="6">DC1 domain-containing protein</fullName>
    </recommendedName>
</protein>
<dbReference type="Gramene" id="TraesSTA2B03G01035440.1">
    <property type="protein sequence ID" value="TraesSTA2B03G01035440.1.CDS1"/>
    <property type="gene ID" value="TraesSTA2B03G01035440"/>
</dbReference>